<dbReference type="EMBL" id="BKCM01000012">
    <property type="protein sequence ID" value="GER01687.1"/>
    <property type="molecule type" value="Genomic_DNA"/>
</dbReference>
<evidence type="ECO:0000259" key="13">
    <source>
        <dbReference type="Pfam" id="PF07715"/>
    </source>
</evidence>
<dbReference type="PROSITE" id="PS52016">
    <property type="entry name" value="TONB_DEPENDENT_REC_3"/>
    <property type="match status" value="1"/>
</dbReference>
<dbReference type="Gene3D" id="2.40.170.20">
    <property type="entry name" value="TonB-dependent receptor, beta-barrel domain"/>
    <property type="match status" value="1"/>
</dbReference>
<dbReference type="InterPro" id="IPR039426">
    <property type="entry name" value="TonB-dep_rcpt-like"/>
</dbReference>
<dbReference type="Pfam" id="PF07715">
    <property type="entry name" value="Plug"/>
    <property type="match status" value="1"/>
</dbReference>
<proteinExistence type="inferred from homology"/>
<dbReference type="GO" id="GO:0009279">
    <property type="term" value="C:cell outer membrane"/>
    <property type="evidence" value="ECO:0007669"/>
    <property type="project" value="UniProtKB-SubCell"/>
</dbReference>
<evidence type="ECO:0000256" key="8">
    <source>
        <dbReference type="ARBA" id="ARBA00023077"/>
    </source>
</evidence>
<evidence type="ECO:0000256" key="2">
    <source>
        <dbReference type="ARBA" id="ARBA00022448"/>
    </source>
</evidence>
<dbReference type="SUPFAM" id="SSF56935">
    <property type="entry name" value="Porins"/>
    <property type="match status" value="1"/>
</dbReference>
<keyword evidence="7" id="KW-0406">Ion transport</keyword>
<dbReference type="Proteomes" id="UP000325187">
    <property type="component" value="Unassembled WGS sequence"/>
</dbReference>
<dbReference type="AlphaFoldDB" id="A0A5A7N0Y4"/>
<evidence type="ECO:0000256" key="12">
    <source>
        <dbReference type="SAM" id="SignalP"/>
    </source>
</evidence>
<evidence type="ECO:0000256" key="3">
    <source>
        <dbReference type="ARBA" id="ARBA00022452"/>
    </source>
</evidence>
<keyword evidence="12" id="KW-0732">Signal</keyword>
<sequence>MRVPSASRLLSAVAPIAIMISASGSSALAQESDEAQSATVFELEEILVTATRREQSLQDISTSVSTMGMEELQKQQISTIEDIQFMMPSITMGQDMRAAKLFIRGVGVNTSTSGVQGSVAVHVDGVVVGRPEAQTFSMFDLQRVEVVRGPQGSLYGRNAVGGSINFITAKPTEEVDGYVRATIGKFGQLTTEGALAGPLPTISWGVLPIRPKTATALVKIRLPAMMWMISTAKWRGCIWIS</sequence>
<comment type="caution">
    <text evidence="14">The sequence shown here is derived from an EMBL/GenBank/DDBJ whole genome shotgun (WGS) entry which is preliminary data.</text>
</comment>
<keyword evidence="2 11" id="KW-0813">Transport</keyword>
<evidence type="ECO:0000256" key="6">
    <source>
        <dbReference type="ARBA" id="ARBA00023004"/>
    </source>
</evidence>
<feature type="domain" description="TonB-dependent receptor plug" evidence="13">
    <location>
        <begin position="57"/>
        <end position="162"/>
    </location>
</feature>
<dbReference type="PANTHER" id="PTHR32552">
    <property type="entry name" value="FERRICHROME IRON RECEPTOR-RELATED"/>
    <property type="match status" value="1"/>
</dbReference>
<keyword evidence="10 11" id="KW-0998">Cell outer membrane</keyword>
<dbReference type="PANTHER" id="PTHR32552:SF81">
    <property type="entry name" value="TONB-DEPENDENT OUTER MEMBRANE RECEPTOR"/>
    <property type="match status" value="1"/>
</dbReference>
<evidence type="ECO:0000256" key="4">
    <source>
        <dbReference type="ARBA" id="ARBA00022496"/>
    </source>
</evidence>
<keyword evidence="15" id="KW-1185">Reference proteome</keyword>
<dbReference type="RefSeq" id="WP_210432600.1">
    <property type="nucleotide sequence ID" value="NZ_BKCM01000012.1"/>
</dbReference>
<keyword evidence="3 11" id="KW-1134">Transmembrane beta strand</keyword>
<evidence type="ECO:0000256" key="5">
    <source>
        <dbReference type="ARBA" id="ARBA00022692"/>
    </source>
</evidence>
<reference evidence="14 15" key="1">
    <citation type="submission" date="2019-09" db="EMBL/GenBank/DDBJ databases">
        <title>NBRP : Genome information of microbial organism related human and environment.</title>
        <authorList>
            <person name="Hattori M."/>
            <person name="Oshima K."/>
            <person name="Inaba H."/>
            <person name="Suda W."/>
            <person name="Sakamoto M."/>
            <person name="Iino T."/>
            <person name="Kitahara M."/>
            <person name="Oshida Y."/>
            <person name="Iida T."/>
            <person name="Kudo T."/>
            <person name="Itoh T."/>
            <person name="Ohkuma M."/>
        </authorList>
    </citation>
    <scope>NUCLEOTIDE SEQUENCE [LARGE SCALE GENOMIC DNA]</scope>
    <source>
        <strain evidence="14 15">Mie-1</strain>
    </source>
</reference>
<feature type="chain" id="PRO_5022972287" description="TonB-dependent receptor plug domain-containing protein" evidence="12">
    <location>
        <begin position="30"/>
        <end position="241"/>
    </location>
</feature>
<evidence type="ECO:0000256" key="11">
    <source>
        <dbReference type="PROSITE-ProRule" id="PRU01360"/>
    </source>
</evidence>
<accession>A0A5A7N0Y4</accession>
<keyword evidence="8" id="KW-0798">TonB box</keyword>
<evidence type="ECO:0000313" key="14">
    <source>
        <dbReference type="EMBL" id="GER01687.1"/>
    </source>
</evidence>
<evidence type="ECO:0000313" key="15">
    <source>
        <dbReference type="Proteomes" id="UP000325187"/>
    </source>
</evidence>
<keyword evidence="9 11" id="KW-0472">Membrane</keyword>
<keyword evidence="6" id="KW-0408">Iron</keyword>
<dbReference type="GO" id="GO:0006826">
    <property type="term" value="P:iron ion transport"/>
    <property type="evidence" value="ECO:0007669"/>
    <property type="project" value="UniProtKB-KW"/>
</dbReference>
<organism evidence="14 15">
    <name type="scientific">Iodidimonas gelatinilytica</name>
    <dbReference type="NCBI Taxonomy" id="1236966"/>
    <lineage>
        <taxon>Bacteria</taxon>
        <taxon>Pseudomonadati</taxon>
        <taxon>Pseudomonadota</taxon>
        <taxon>Alphaproteobacteria</taxon>
        <taxon>Iodidimonadales</taxon>
        <taxon>Iodidimonadaceae</taxon>
        <taxon>Iodidimonas</taxon>
    </lineage>
</organism>
<dbReference type="InterPro" id="IPR012910">
    <property type="entry name" value="Plug_dom"/>
</dbReference>
<comment type="similarity">
    <text evidence="11">Belongs to the TonB-dependent receptor family.</text>
</comment>
<evidence type="ECO:0000256" key="1">
    <source>
        <dbReference type="ARBA" id="ARBA00004571"/>
    </source>
</evidence>
<evidence type="ECO:0000256" key="9">
    <source>
        <dbReference type="ARBA" id="ARBA00023136"/>
    </source>
</evidence>
<dbReference type="InterPro" id="IPR036942">
    <property type="entry name" value="Beta-barrel_TonB_sf"/>
</dbReference>
<evidence type="ECO:0000256" key="10">
    <source>
        <dbReference type="ARBA" id="ARBA00023237"/>
    </source>
</evidence>
<keyword evidence="5 11" id="KW-0812">Transmembrane</keyword>
<gene>
    <name evidence="14" type="ORF">JCM17845_23100</name>
</gene>
<feature type="signal peptide" evidence="12">
    <location>
        <begin position="1"/>
        <end position="29"/>
    </location>
</feature>
<evidence type="ECO:0000256" key="7">
    <source>
        <dbReference type="ARBA" id="ARBA00023065"/>
    </source>
</evidence>
<keyword evidence="4" id="KW-0410">Iron transport</keyword>
<protein>
    <recommendedName>
        <fullName evidence="13">TonB-dependent receptor plug domain-containing protein</fullName>
    </recommendedName>
</protein>
<comment type="subcellular location">
    <subcellularLocation>
        <location evidence="1 11">Cell outer membrane</location>
        <topology evidence="1 11">Multi-pass membrane protein</topology>
    </subcellularLocation>
</comment>
<name>A0A5A7N0Y4_9PROT</name>